<keyword evidence="3" id="KW-1185">Reference proteome</keyword>
<dbReference type="AlphaFoldDB" id="A0A392RYF1"/>
<accession>A0A392RYF1</accession>
<feature type="compositionally biased region" description="Acidic residues" evidence="1">
    <location>
        <begin position="29"/>
        <end position="51"/>
    </location>
</feature>
<comment type="caution">
    <text evidence="2">The sequence shown here is derived from an EMBL/GenBank/DDBJ whole genome shotgun (WGS) entry which is preliminary data.</text>
</comment>
<evidence type="ECO:0000313" key="3">
    <source>
        <dbReference type="Proteomes" id="UP000265520"/>
    </source>
</evidence>
<protein>
    <submittedName>
        <fullName evidence="2">Uncharacterized protein</fullName>
    </submittedName>
</protein>
<proteinExistence type="predicted"/>
<feature type="non-terminal residue" evidence="2">
    <location>
        <position position="1"/>
    </location>
</feature>
<reference evidence="2 3" key="1">
    <citation type="journal article" date="2018" name="Front. Plant Sci.">
        <title>Red Clover (Trifolium pratense) and Zigzag Clover (T. medium) - A Picture of Genomic Similarities and Differences.</title>
        <authorList>
            <person name="Dluhosova J."/>
            <person name="Istvanek J."/>
            <person name="Nedelnik J."/>
            <person name="Repkova J."/>
        </authorList>
    </citation>
    <scope>NUCLEOTIDE SEQUENCE [LARGE SCALE GENOMIC DNA]</scope>
    <source>
        <strain evidence="3">cv. 10/8</strain>
        <tissue evidence="2">Leaf</tissue>
    </source>
</reference>
<name>A0A392RYF1_9FABA</name>
<organism evidence="2 3">
    <name type="scientific">Trifolium medium</name>
    <dbReference type="NCBI Taxonomy" id="97028"/>
    <lineage>
        <taxon>Eukaryota</taxon>
        <taxon>Viridiplantae</taxon>
        <taxon>Streptophyta</taxon>
        <taxon>Embryophyta</taxon>
        <taxon>Tracheophyta</taxon>
        <taxon>Spermatophyta</taxon>
        <taxon>Magnoliopsida</taxon>
        <taxon>eudicotyledons</taxon>
        <taxon>Gunneridae</taxon>
        <taxon>Pentapetalae</taxon>
        <taxon>rosids</taxon>
        <taxon>fabids</taxon>
        <taxon>Fabales</taxon>
        <taxon>Fabaceae</taxon>
        <taxon>Papilionoideae</taxon>
        <taxon>50 kb inversion clade</taxon>
        <taxon>NPAAA clade</taxon>
        <taxon>Hologalegina</taxon>
        <taxon>IRL clade</taxon>
        <taxon>Trifolieae</taxon>
        <taxon>Trifolium</taxon>
    </lineage>
</organism>
<dbReference type="Proteomes" id="UP000265520">
    <property type="component" value="Unassembled WGS sequence"/>
</dbReference>
<evidence type="ECO:0000256" key="1">
    <source>
        <dbReference type="SAM" id="MobiDB-lite"/>
    </source>
</evidence>
<dbReference type="EMBL" id="LXQA010294630">
    <property type="protein sequence ID" value="MCI41648.1"/>
    <property type="molecule type" value="Genomic_DNA"/>
</dbReference>
<evidence type="ECO:0000313" key="2">
    <source>
        <dbReference type="EMBL" id="MCI41648.1"/>
    </source>
</evidence>
<sequence>VSMINIDVANYVIVPVEVETVVGDYVQADDAENDAAGDDVVVDSKDEDEDSGTSGSDSV</sequence>
<feature type="region of interest" description="Disordered" evidence="1">
    <location>
        <begin position="29"/>
        <end position="59"/>
    </location>
</feature>